<reference evidence="1 2" key="1">
    <citation type="journal article" date="2005" name="Nucleic Acids Res.">
        <title>Genomic blueprint of Hahella chejuensis, a marine microbe producing an algicidal agent.</title>
        <authorList>
            <person name="Jeong H."/>
            <person name="Yim J.H."/>
            <person name="Lee C."/>
            <person name="Choi S.-H."/>
            <person name="Park Y.K."/>
            <person name="Yoon S.H."/>
            <person name="Hur C.-G."/>
            <person name="Kang H.-Y."/>
            <person name="Kim D."/>
            <person name="Lee H.H."/>
            <person name="Park K.H."/>
            <person name="Park S.-H."/>
            <person name="Park H.-S."/>
            <person name="Lee H.K."/>
            <person name="Oh T.K."/>
            <person name="Kim J.F."/>
        </authorList>
    </citation>
    <scope>NUCLEOTIDE SEQUENCE [LARGE SCALE GENOMIC DNA]</scope>
    <source>
        <strain evidence="1 2">KCTC 2396</strain>
    </source>
</reference>
<evidence type="ECO:0008006" key="3">
    <source>
        <dbReference type="Google" id="ProtNLM"/>
    </source>
</evidence>
<dbReference type="STRING" id="349521.HCH_05650"/>
<accession>Q2SAL6</accession>
<dbReference type="eggNOG" id="ENOG5033DUE">
    <property type="taxonomic scope" value="Bacteria"/>
</dbReference>
<dbReference type="HOGENOM" id="CLU_197683_1_0_6"/>
<evidence type="ECO:0000313" key="1">
    <source>
        <dbReference type="EMBL" id="ABC32308.1"/>
    </source>
</evidence>
<protein>
    <recommendedName>
        <fullName evidence="3">Phage protein</fullName>
    </recommendedName>
</protein>
<name>Q2SAL6_HAHCH</name>
<organism evidence="1 2">
    <name type="scientific">Hahella chejuensis (strain KCTC 2396)</name>
    <dbReference type="NCBI Taxonomy" id="349521"/>
    <lineage>
        <taxon>Bacteria</taxon>
        <taxon>Pseudomonadati</taxon>
        <taxon>Pseudomonadota</taxon>
        <taxon>Gammaproteobacteria</taxon>
        <taxon>Oceanospirillales</taxon>
        <taxon>Hahellaceae</taxon>
        <taxon>Hahella</taxon>
    </lineage>
</organism>
<dbReference type="KEGG" id="hch:HCH_05650"/>
<proteinExistence type="predicted"/>
<sequence length="71" mass="7861">MKSLTVTHADMRALGYCNRGGRAWFARHGLDWSRFLEVGLPAKTLLATGDVMAQAVVAQAQTRQDEEQDGR</sequence>
<dbReference type="EMBL" id="CP000155">
    <property type="protein sequence ID" value="ABC32308.1"/>
    <property type="molecule type" value="Genomic_DNA"/>
</dbReference>
<dbReference type="Proteomes" id="UP000000238">
    <property type="component" value="Chromosome"/>
</dbReference>
<dbReference type="AlphaFoldDB" id="Q2SAL6"/>
<gene>
    <name evidence="1" type="ordered locus">HCH_05650</name>
</gene>
<evidence type="ECO:0000313" key="2">
    <source>
        <dbReference type="Proteomes" id="UP000000238"/>
    </source>
</evidence>
<dbReference type="OrthoDB" id="6936674at2"/>
<dbReference type="RefSeq" id="WP_011399367.1">
    <property type="nucleotide sequence ID" value="NC_007645.1"/>
</dbReference>
<keyword evidence="2" id="KW-1185">Reference proteome</keyword>